<proteinExistence type="predicted"/>
<keyword evidence="1" id="KW-0812">Transmembrane</keyword>
<dbReference type="Pfam" id="PF04402">
    <property type="entry name" value="SIMPL"/>
    <property type="match status" value="1"/>
</dbReference>
<evidence type="ECO:0000313" key="2">
    <source>
        <dbReference type="EMBL" id="GLS00053.1"/>
    </source>
</evidence>
<dbReference type="Proteomes" id="UP001156921">
    <property type="component" value="Unassembled WGS sequence"/>
</dbReference>
<protein>
    <submittedName>
        <fullName evidence="2">SIMPL domain-containing protein</fullName>
    </submittedName>
</protein>
<keyword evidence="3" id="KW-1185">Reference proteome</keyword>
<evidence type="ECO:0000313" key="3">
    <source>
        <dbReference type="Proteomes" id="UP001156921"/>
    </source>
</evidence>
<gene>
    <name evidence="2" type="ORF">GCM10007859_00560</name>
</gene>
<comment type="caution">
    <text evidence="2">The sequence shown here is derived from an EMBL/GenBank/DDBJ whole genome shotgun (WGS) entry which is preliminary data.</text>
</comment>
<dbReference type="InterPro" id="IPR052022">
    <property type="entry name" value="26kDa_periplasmic_antigen"/>
</dbReference>
<organism evidence="2 3">
    <name type="scientific">Brevundimonas denitrificans</name>
    <dbReference type="NCBI Taxonomy" id="1443434"/>
    <lineage>
        <taxon>Bacteria</taxon>
        <taxon>Pseudomonadati</taxon>
        <taxon>Pseudomonadota</taxon>
        <taxon>Alphaproteobacteria</taxon>
        <taxon>Caulobacterales</taxon>
        <taxon>Caulobacteraceae</taxon>
        <taxon>Brevundimonas</taxon>
    </lineage>
</organism>
<keyword evidence="1" id="KW-1133">Transmembrane helix</keyword>
<dbReference type="PIRSF" id="PIRSF029033">
    <property type="entry name" value="UCP029033"/>
    <property type="match status" value="1"/>
</dbReference>
<dbReference type="RefSeq" id="WP_284219897.1">
    <property type="nucleotide sequence ID" value="NZ_BSOY01000001.1"/>
</dbReference>
<dbReference type="EMBL" id="BSOY01000001">
    <property type="protein sequence ID" value="GLS00053.1"/>
    <property type="molecule type" value="Genomic_DNA"/>
</dbReference>
<name>A0ABQ6BDN8_9CAUL</name>
<dbReference type="PANTHER" id="PTHR34387:SF2">
    <property type="entry name" value="SLR1258 PROTEIN"/>
    <property type="match status" value="1"/>
</dbReference>
<dbReference type="Gene3D" id="3.30.110.170">
    <property type="entry name" value="Protein of unknown function (DUF541), domain 1"/>
    <property type="match status" value="1"/>
</dbReference>
<keyword evidence="1" id="KW-0472">Membrane</keyword>
<dbReference type="Gene3D" id="3.30.70.2970">
    <property type="entry name" value="Protein of unknown function (DUF541), domain 2"/>
    <property type="match status" value="1"/>
</dbReference>
<evidence type="ECO:0000256" key="1">
    <source>
        <dbReference type="SAM" id="Phobius"/>
    </source>
</evidence>
<dbReference type="InterPro" id="IPR016907">
    <property type="entry name" value="UCP029033"/>
</dbReference>
<reference evidence="3" key="1">
    <citation type="journal article" date="2019" name="Int. J. Syst. Evol. Microbiol.">
        <title>The Global Catalogue of Microorganisms (GCM) 10K type strain sequencing project: providing services to taxonomists for standard genome sequencing and annotation.</title>
        <authorList>
            <consortium name="The Broad Institute Genomics Platform"/>
            <consortium name="The Broad Institute Genome Sequencing Center for Infectious Disease"/>
            <person name="Wu L."/>
            <person name="Ma J."/>
        </authorList>
    </citation>
    <scope>NUCLEOTIDE SEQUENCE [LARGE SCALE GENOMIC DNA]</scope>
    <source>
        <strain evidence="3">NBRC 110107</strain>
    </source>
</reference>
<dbReference type="PANTHER" id="PTHR34387">
    <property type="entry name" value="SLR1258 PROTEIN"/>
    <property type="match status" value="1"/>
</dbReference>
<dbReference type="InterPro" id="IPR007497">
    <property type="entry name" value="SIMPL/DUF541"/>
</dbReference>
<feature type="transmembrane region" description="Helical" evidence="1">
    <location>
        <begin position="12"/>
        <end position="35"/>
    </location>
</feature>
<accession>A0ABQ6BDN8</accession>
<sequence length="240" mass="25832">MLDKIDKTLIPPALFGGLIAIGLIGAGAFIGSGVVNAQVGNRQVTVRGLAERNVVADLAVLNLSFKAANDDLPTAQAKIDNDLALVRAFLARQDYPAEAVTIGRLQVTDTRAREYGSTDNVVRYILSQSVTVRTTDVQRVAQTERALNDLVREGVQLDFAAPTYVFTKLNEVRPAMIAEATASARSGAEQFAKDSGTPLGPIRQATQGSFEILAREDIDSESTSLDKRVRVVATVSYQLR</sequence>